<organism evidence="3 4">
    <name type="scientific">Meripilus lineatus</name>
    <dbReference type="NCBI Taxonomy" id="2056292"/>
    <lineage>
        <taxon>Eukaryota</taxon>
        <taxon>Fungi</taxon>
        <taxon>Dikarya</taxon>
        <taxon>Basidiomycota</taxon>
        <taxon>Agaricomycotina</taxon>
        <taxon>Agaricomycetes</taxon>
        <taxon>Polyporales</taxon>
        <taxon>Meripilaceae</taxon>
        <taxon>Meripilus</taxon>
    </lineage>
</organism>
<gene>
    <name evidence="3" type="ORF">NLI96_g4934</name>
</gene>
<evidence type="ECO:0000313" key="4">
    <source>
        <dbReference type="Proteomes" id="UP001212997"/>
    </source>
</evidence>
<keyword evidence="2" id="KW-0812">Transmembrane</keyword>
<name>A0AAD5V623_9APHY</name>
<reference evidence="3" key="1">
    <citation type="submission" date="2022-07" db="EMBL/GenBank/DDBJ databases">
        <title>Genome Sequence of Physisporinus lineatus.</title>
        <authorList>
            <person name="Buettner E."/>
        </authorList>
    </citation>
    <scope>NUCLEOTIDE SEQUENCE</scope>
    <source>
        <strain evidence="3">VT162</strain>
    </source>
</reference>
<keyword evidence="2" id="KW-0472">Membrane</keyword>
<feature type="region of interest" description="Disordered" evidence="1">
    <location>
        <begin position="214"/>
        <end position="245"/>
    </location>
</feature>
<evidence type="ECO:0000313" key="3">
    <source>
        <dbReference type="EMBL" id="KAJ3485464.1"/>
    </source>
</evidence>
<feature type="compositionally biased region" description="Polar residues" evidence="1">
    <location>
        <begin position="217"/>
        <end position="230"/>
    </location>
</feature>
<dbReference type="AlphaFoldDB" id="A0AAD5V623"/>
<feature type="compositionally biased region" description="Polar residues" evidence="1">
    <location>
        <begin position="368"/>
        <end position="380"/>
    </location>
</feature>
<proteinExistence type="predicted"/>
<feature type="transmembrane region" description="Helical" evidence="2">
    <location>
        <begin position="51"/>
        <end position="73"/>
    </location>
</feature>
<dbReference type="Proteomes" id="UP001212997">
    <property type="component" value="Unassembled WGS sequence"/>
</dbReference>
<accession>A0AAD5V623</accession>
<evidence type="ECO:0000256" key="1">
    <source>
        <dbReference type="SAM" id="MobiDB-lite"/>
    </source>
</evidence>
<feature type="compositionally biased region" description="Low complexity" evidence="1">
    <location>
        <begin position="308"/>
        <end position="319"/>
    </location>
</feature>
<comment type="caution">
    <text evidence="3">The sequence shown here is derived from an EMBL/GenBank/DDBJ whole genome shotgun (WGS) entry which is preliminary data.</text>
</comment>
<feature type="region of interest" description="Disordered" evidence="1">
    <location>
        <begin position="307"/>
        <end position="380"/>
    </location>
</feature>
<protein>
    <submittedName>
        <fullName evidence="3">Uncharacterized protein</fullName>
    </submittedName>
</protein>
<sequence length="403" mass="43769">MAPNLSSTDYSTSVSGFQGTTPAAVPTPVQHLNVLNPKANFATYDSTDNPLGLFMFLLGIFLFLAIVTGVIIWRMYVRICAPLGPVRTIQSRARGRTRARGGRNRVAPKEVFLPSLHHPIRHSTSTASSCSSWIDPKASLENIHPSPPQTKPSFFGRIRSFFGNNTNKDSSLETVDSDTPNTDKEGEFVLVEAPISGGDVPSIIVSTCSPILGPQELPTSPSSDSLQVPSNRFKAPRPPPPSHLARREITYDALPLEGVPLDAYFNSMRHTFRRPFSEMRSNSNEFNGHHDFRVDAISALGFRTDEFSCSSPPRCSRASSSDDKENTPTAPLRPHPRASSEDPLAKTIESSSPSKSQVALAKRGHLKTLSQNNDQSDADTSSDALVGLVSVILYSSQSVPTTP</sequence>
<feature type="compositionally biased region" description="Polar residues" evidence="1">
    <location>
        <begin position="348"/>
        <end position="357"/>
    </location>
</feature>
<evidence type="ECO:0000256" key="2">
    <source>
        <dbReference type="SAM" id="Phobius"/>
    </source>
</evidence>
<keyword evidence="2" id="KW-1133">Transmembrane helix</keyword>
<keyword evidence="4" id="KW-1185">Reference proteome</keyword>
<dbReference type="EMBL" id="JANAWD010000152">
    <property type="protein sequence ID" value="KAJ3485464.1"/>
    <property type="molecule type" value="Genomic_DNA"/>
</dbReference>